<evidence type="ECO:0000256" key="2">
    <source>
        <dbReference type="SAM" id="Phobius"/>
    </source>
</evidence>
<dbReference type="EMBL" id="JASNQZ010000012">
    <property type="protein sequence ID" value="KAL0949314.1"/>
    <property type="molecule type" value="Genomic_DNA"/>
</dbReference>
<protein>
    <submittedName>
        <fullName evidence="3">Uncharacterized protein</fullName>
    </submittedName>
</protein>
<feature type="transmembrane region" description="Helical" evidence="2">
    <location>
        <begin position="85"/>
        <end position="114"/>
    </location>
</feature>
<keyword evidence="2" id="KW-1133">Transmembrane helix</keyword>
<gene>
    <name evidence="3" type="ORF">HGRIS_009390</name>
</gene>
<name>A0ABR3J151_9AGAR</name>
<accession>A0ABR3J151</accession>
<sequence length="218" mass="24089">MIKRFSSLSTTSSAMQLETIPMPKAFFFLGTASMLGAFLVLILSMLDLGVFSYWISPPVAIITLLYQGGVFVLAHRKRKKYLPSYYSTVVLTAYIISAGWLTAFIATSVMIAKGKPAVEAVRSQGLVATVSSQWAQWFFALCEFLMVGGMGVRGHLLAMRDGEPESWRRQEVEEKSPEPVLGETEWPGSPGFGQAMESQPPLPIDIELSNDSRHTPQY</sequence>
<keyword evidence="2" id="KW-0472">Membrane</keyword>
<comment type="caution">
    <text evidence="3">The sequence shown here is derived from an EMBL/GenBank/DDBJ whole genome shotgun (WGS) entry which is preliminary data.</text>
</comment>
<keyword evidence="4" id="KW-1185">Reference proteome</keyword>
<feature type="transmembrane region" description="Helical" evidence="2">
    <location>
        <begin position="134"/>
        <end position="152"/>
    </location>
</feature>
<feature type="compositionally biased region" description="Basic and acidic residues" evidence="1">
    <location>
        <begin position="167"/>
        <end position="177"/>
    </location>
</feature>
<feature type="transmembrane region" description="Helical" evidence="2">
    <location>
        <begin position="51"/>
        <end position="73"/>
    </location>
</feature>
<organism evidence="3 4">
    <name type="scientific">Hohenbuehelia grisea</name>
    <dbReference type="NCBI Taxonomy" id="104357"/>
    <lineage>
        <taxon>Eukaryota</taxon>
        <taxon>Fungi</taxon>
        <taxon>Dikarya</taxon>
        <taxon>Basidiomycota</taxon>
        <taxon>Agaricomycotina</taxon>
        <taxon>Agaricomycetes</taxon>
        <taxon>Agaricomycetidae</taxon>
        <taxon>Agaricales</taxon>
        <taxon>Pleurotineae</taxon>
        <taxon>Pleurotaceae</taxon>
        <taxon>Hohenbuehelia</taxon>
    </lineage>
</organism>
<dbReference type="Proteomes" id="UP001556367">
    <property type="component" value="Unassembled WGS sequence"/>
</dbReference>
<reference evidence="4" key="1">
    <citation type="submission" date="2024-06" db="EMBL/GenBank/DDBJ databases">
        <title>Multi-omics analyses provide insights into the biosynthesis of the anticancer antibiotic pleurotin in Hohenbuehelia grisea.</title>
        <authorList>
            <person name="Weaver J.A."/>
            <person name="Alberti F."/>
        </authorList>
    </citation>
    <scope>NUCLEOTIDE SEQUENCE [LARGE SCALE GENOMIC DNA]</scope>
    <source>
        <strain evidence="4">T-177</strain>
    </source>
</reference>
<keyword evidence="2" id="KW-0812">Transmembrane</keyword>
<feature type="transmembrane region" description="Helical" evidence="2">
    <location>
        <begin position="25"/>
        <end position="45"/>
    </location>
</feature>
<evidence type="ECO:0000313" key="3">
    <source>
        <dbReference type="EMBL" id="KAL0949314.1"/>
    </source>
</evidence>
<proteinExistence type="predicted"/>
<evidence type="ECO:0000256" key="1">
    <source>
        <dbReference type="SAM" id="MobiDB-lite"/>
    </source>
</evidence>
<evidence type="ECO:0000313" key="4">
    <source>
        <dbReference type="Proteomes" id="UP001556367"/>
    </source>
</evidence>
<feature type="region of interest" description="Disordered" evidence="1">
    <location>
        <begin position="167"/>
        <end position="218"/>
    </location>
</feature>